<proteinExistence type="predicted"/>
<dbReference type="AlphaFoldDB" id="A0A9E2L3W9"/>
<dbReference type="Proteomes" id="UP000823914">
    <property type="component" value="Unassembled WGS sequence"/>
</dbReference>
<sequence length="60" mass="6878">MIEINLALSVEDIEIIQCLQNSEDKKIANFAGKILDTIQTEIKQTEINHQAILNLLEEQR</sequence>
<dbReference type="EMBL" id="JAHLFV010000163">
    <property type="protein sequence ID" value="MBU3850273.1"/>
    <property type="molecule type" value="Genomic_DNA"/>
</dbReference>
<reference evidence="1" key="2">
    <citation type="submission" date="2021-04" db="EMBL/GenBank/DDBJ databases">
        <authorList>
            <person name="Gilroy R."/>
        </authorList>
    </citation>
    <scope>NUCLEOTIDE SEQUENCE</scope>
    <source>
        <strain evidence="1">Gambia15-2214</strain>
    </source>
</reference>
<gene>
    <name evidence="1" type="ORF">IAA16_06880</name>
</gene>
<protein>
    <submittedName>
        <fullName evidence="1">Uncharacterized protein</fullName>
    </submittedName>
</protein>
<reference evidence="1" key="1">
    <citation type="journal article" date="2021" name="PeerJ">
        <title>Extensive microbial diversity within the chicken gut microbiome revealed by metagenomics and culture.</title>
        <authorList>
            <person name="Gilroy R."/>
            <person name="Ravi A."/>
            <person name="Getino M."/>
            <person name="Pursley I."/>
            <person name="Horton D.L."/>
            <person name="Alikhan N.F."/>
            <person name="Baker D."/>
            <person name="Gharbi K."/>
            <person name="Hall N."/>
            <person name="Watson M."/>
            <person name="Adriaenssens E.M."/>
            <person name="Foster-Nyarko E."/>
            <person name="Jarju S."/>
            <person name="Secka A."/>
            <person name="Antonio M."/>
            <person name="Oren A."/>
            <person name="Chaudhuri R.R."/>
            <person name="La Ragione R."/>
            <person name="Hildebrand F."/>
            <person name="Pallen M.J."/>
        </authorList>
    </citation>
    <scope>NUCLEOTIDE SEQUENCE</scope>
    <source>
        <strain evidence="1">Gambia15-2214</strain>
    </source>
</reference>
<name>A0A9E2L3W9_9SPIR</name>
<organism evidence="1 2">
    <name type="scientific">Candidatus Treponema excrementipullorum</name>
    <dbReference type="NCBI Taxonomy" id="2838768"/>
    <lineage>
        <taxon>Bacteria</taxon>
        <taxon>Pseudomonadati</taxon>
        <taxon>Spirochaetota</taxon>
        <taxon>Spirochaetia</taxon>
        <taxon>Spirochaetales</taxon>
        <taxon>Treponemataceae</taxon>
        <taxon>Treponema</taxon>
    </lineage>
</organism>
<comment type="caution">
    <text evidence="1">The sequence shown here is derived from an EMBL/GenBank/DDBJ whole genome shotgun (WGS) entry which is preliminary data.</text>
</comment>
<evidence type="ECO:0000313" key="1">
    <source>
        <dbReference type="EMBL" id="MBU3850273.1"/>
    </source>
</evidence>
<accession>A0A9E2L3W9</accession>
<evidence type="ECO:0000313" key="2">
    <source>
        <dbReference type="Proteomes" id="UP000823914"/>
    </source>
</evidence>